<evidence type="ECO:0000313" key="1">
    <source>
        <dbReference type="Ensembl" id="ENSORLP00015028698.1"/>
    </source>
</evidence>
<dbReference type="PANTHER" id="PTHR15249:SF0">
    <property type="entry name" value="TRAF FAMILY MEMBER-ASSOCIATED NF-KAPPA-B ACTIVATOR"/>
    <property type="match status" value="1"/>
</dbReference>
<protein>
    <submittedName>
        <fullName evidence="1">Uncharacterized protein</fullName>
    </submittedName>
</protein>
<sequence length="205" mass="22550">MEEAYKELYQQFLRLRSLCLKQAAMLHQLTTALQKHQGAPALVGELGEMNLVPSHDSPVYHYEHPRPLVTEEQKHAPPCGVSRPVGSQGAVPGLLAEDMAKLSVDTANQRKQNFKADKINQLCLDPSMWFEASSGGSKLLRISFPNEMPAASDPYLINECLSPSGGAMLSEVALQSHVCEFCQAVFPGETSTRGDFLRHLHTHVA</sequence>
<accession>A0A3P9J977</accession>
<reference evidence="1 2" key="2">
    <citation type="submission" date="2017-04" db="EMBL/GenBank/DDBJ databases">
        <title>CpG methylation of centromeres and impact of large insertions on vertebrate speciation.</title>
        <authorList>
            <person name="Ichikawa K."/>
            <person name="Yoshimura J."/>
            <person name="Morishita S."/>
        </authorList>
    </citation>
    <scope>NUCLEOTIDE SEQUENCE</scope>
    <source>
        <strain evidence="1 2">HSOK</strain>
    </source>
</reference>
<dbReference type="Ensembl" id="ENSORLT00015031864.1">
    <property type="protein sequence ID" value="ENSORLP00015028702.1"/>
    <property type="gene ID" value="ENSORLG00015011462.1"/>
</dbReference>
<evidence type="ECO:0000313" key="2">
    <source>
        <dbReference type="Proteomes" id="UP000265200"/>
    </source>
</evidence>
<dbReference type="AlphaFoldDB" id="A0A3P9J977"/>
<dbReference type="GO" id="GO:0043124">
    <property type="term" value="P:negative regulation of canonical NF-kappaB signal transduction"/>
    <property type="evidence" value="ECO:0007669"/>
    <property type="project" value="InterPro"/>
</dbReference>
<proteinExistence type="predicted"/>
<dbReference type="Proteomes" id="UP000265200">
    <property type="component" value="Chromosome 5"/>
</dbReference>
<dbReference type="Ensembl" id="ENSORLT00015017286.1">
    <property type="protein sequence ID" value="ENSORLP00015028698.1"/>
    <property type="gene ID" value="ENSORLG00015011462.1"/>
</dbReference>
<reference key="1">
    <citation type="journal article" date="2007" name="Nature">
        <title>The medaka draft genome and insights into vertebrate genome evolution.</title>
        <authorList>
            <person name="Kasahara M."/>
            <person name="Naruse K."/>
            <person name="Sasaki S."/>
            <person name="Nakatani Y."/>
            <person name="Qu W."/>
            <person name="Ahsan B."/>
            <person name="Yamada T."/>
            <person name="Nagayasu Y."/>
            <person name="Doi K."/>
            <person name="Kasai Y."/>
            <person name="Jindo T."/>
            <person name="Kobayashi D."/>
            <person name="Shimada A."/>
            <person name="Toyoda A."/>
            <person name="Kuroki Y."/>
            <person name="Fujiyama A."/>
            <person name="Sasaki T."/>
            <person name="Shimizu A."/>
            <person name="Asakawa S."/>
            <person name="Shimizu N."/>
            <person name="Hashimoto S."/>
            <person name="Yang J."/>
            <person name="Lee Y."/>
            <person name="Matsushima K."/>
            <person name="Sugano S."/>
            <person name="Sakaizumi M."/>
            <person name="Narita T."/>
            <person name="Ohishi K."/>
            <person name="Haga S."/>
            <person name="Ohta F."/>
            <person name="Nomoto H."/>
            <person name="Nogata K."/>
            <person name="Morishita T."/>
            <person name="Endo T."/>
            <person name="Shin-I T."/>
            <person name="Takeda H."/>
            <person name="Morishita S."/>
            <person name="Kohara Y."/>
        </authorList>
    </citation>
    <scope>NUCLEOTIDE SEQUENCE [LARGE SCALE GENOMIC DNA]</scope>
    <source>
        <strain>Hd-rR</strain>
    </source>
</reference>
<dbReference type="PANTHER" id="PTHR15249">
    <property type="entry name" value="TRAF FAMILY MEMBER-ASSOCIATED NF-KAPPA-B ACTIVATOR"/>
    <property type="match status" value="1"/>
</dbReference>
<reference evidence="1" key="3">
    <citation type="submission" date="2025-05" db="UniProtKB">
        <authorList>
            <consortium name="Ensembl"/>
        </authorList>
    </citation>
    <scope>IDENTIFICATION</scope>
    <source>
        <strain evidence="1">HSOK</strain>
    </source>
</reference>
<organism evidence="1 2">
    <name type="scientific">Oryzias latipes</name>
    <name type="common">Japanese rice fish</name>
    <name type="synonym">Japanese killifish</name>
    <dbReference type="NCBI Taxonomy" id="8090"/>
    <lineage>
        <taxon>Eukaryota</taxon>
        <taxon>Metazoa</taxon>
        <taxon>Chordata</taxon>
        <taxon>Craniata</taxon>
        <taxon>Vertebrata</taxon>
        <taxon>Euteleostomi</taxon>
        <taxon>Actinopterygii</taxon>
        <taxon>Neopterygii</taxon>
        <taxon>Teleostei</taxon>
        <taxon>Neoteleostei</taxon>
        <taxon>Acanthomorphata</taxon>
        <taxon>Ovalentaria</taxon>
        <taxon>Atherinomorphae</taxon>
        <taxon>Beloniformes</taxon>
        <taxon>Adrianichthyidae</taxon>
        <taxon>Oryziinae</taxon>
        <taxon>Oryzias</taxon>
    </lineage>
</organism>
<name>A0A3P9J977_ORYLA</name>
<dbReference type="InterPro" id="IPR039669">
    <property type="entry name" value="TANK"/>
</dbReference>